<evidence type="ECO:0000313" key="1">
    <source>
        <dbReference type="EMBL" id="QUE49311.1"/>
    </source>
</evidence>
<reference evidence="1" key="1">
    <citation type="submission" date="2021-04" db="EMBL/GenBank/DDBJ databases">
        <title>Luteolibacter sp. 32A isolated from the skin of an Anderson's salamander (Ambystoma andersonii).</title>
        <authorList>
            <person name="Spergser J."/>
            <person name="Busse H.-J."/>
        </authorList>
    </citation>
    <scope>NUCLEOTIDE SEQUENCE</scope>
    <source>
        <strain evidence="1">32A</strain>
    </source>
</reference>
<dbReference type="RefSeq" id="WP_211629372.1">
    <property type="nucleotide sequence ID" value="NZ_CP073100.1"/>
</dbReference>
<organism evidence="1 2">
    <name type="scientific">Luteolibacter ambystomatis</name>
    <dbReference type="NCBI Taxonomy" id="2824561"/>
    <lineage>
        <taxon>Bacteria</taxon>
        <taxon>Pseudomonadati</taxon>
        <taxon>Verrucomicrobiota</taxon>
        <taxon>Verrucomicrobiia</taxon>
        <taxon>Verrucomicrobiales</taxon>
        <taxon>Verrucomicrobiaceae</taxon>
        <taxon>Luteolibacter</taxon>
    </lineage>
</organism>
<dbReference type="EMBL" id="CP073100">
    <property type="protein sequence ID" value="QUE49311.1"/>
    <property type="molecule type" value="Genomic_DNA"/>
</dbReference>
<sequence>MARKTQFRIDHTQDGWRVDVPSNLSSTGKRERLFFGSREQASYYAHRMKLHPDLADDSHLAVEAARALSYLEPFGLSLDEAVGMVVERLRGRALPS</sequence>
<proteinExistence type="predicted"/>
<dbReference type="AlphaFoldDB" id="A0A975G5U5"/>
<accession>A0A975G5U5</accession>
<evidence type="ECO:0000313" key="2">
    <source>
        <dbReference type="Proteomes" id="UP000676169"/>
    </source>
</evidence>
<protein>
    <submittedName>
        <fullName evidence="1">Uncharacterized protein</fullName>
    </submittedName>
</protein>
<dbReference type="Proteomes" id="UP000676169">
    <property type="component" value="Chromosome"/>
</dbReference>
<dbReference type="KEGG" id="lamb:KBB96_10550"/>
<gene>
    <name evidence="1" type="ORF">KBB96_10550</name>
</gene>
<name>A0A975G5U5_9BACT</name>
<keyword evidence="2" id="KW-1185">Reference proteome</keyword>